<comment type="caution">
    <text evidence="4">The sequence shown here is derived from an EMBL/GenBank/DDBJ whole genome shotgun (WGS) entry which is preliminary data.</text>
</comment>
<dbReference type="EMBL" id="JXUW01000015">
    <property type="protein sequence ID" value="KJE76496.1"/>
    <property type="molecule type" value="Genomic_DNA"/>
</dbReference>
<organism evidence="4 5">
    <name type="scientific">Ferrimicrobium acidiphilum DSM 19497</name>
    <dbReference type="NCBI Taxonomy" id="1121877"/>
    <lineage>
        <taxon>Bacteria</taxon>
        <taxon>Bacillati</taxon>
        <taxon>Actinomycetota</taxon>
        <taxon>Acidimicrobiia</taxon>
        <taxon>Acidimicrobiales</taxon>
        <taxon>Acidimicrobiaceae</taxon>
        <taxon>Ferrimicrobium</taxon>
    </lineage>
</organism>
<evidence type="ECO:0000256" key="1">
    <source>
        <dbReference type="ARBA" id="ARBA00009986"/>
    </source>
</evidence>
<dbReference type="Proteomes" id="UP000032336">
    <property type="component" value="Unassembled WGS sequence"/>
</dbReference>
<evidence type="ECO:0000256" key="2">
    <source>
        <dbReference type="ARBA" id="ARBA00023002"/>
    </source>
</evidence>
<protein>
    <submittedName>
        <fullName evidence="4">NAD/NADP-dependent betaine aldehyde dehydrogenase</fullName>
        <ecNumber evidence="4">1.2.1.8</ecNumber>
    </submittedName>
</protein>
<dbReference type="GO" id="GO:0008802">
    <property type="term" value="F:betaine-aldehyde dehydrogenase (NAD+) activity"/>
    <property type="evidence" value="ECO:0007669"/>
    <property type="project" value="UniProtKB-EC"/>
</dbReference>
<dbReference type="FunFam" id="3.40.605.10:FF:000007">
    <property type="entry name" value="NAD/NADP-dependent betaine aldehyde dehydrogenase"/>
    <property type="match status" value="1"/>
</dbReference>
<dbReference type="Gene3D" id="3.40.605.10">
    <property type="entry name" value="Aldehyde Dehydrogenase, Chain A, domain 1"/>
    <property type="match status" value="1"/>
</dbReference>
<dbReference type="PANTHER" id="PTHR11699">
    <property type="entry name" value="ALDEHYDE DEHYDROGENASE-RELATED"/>
    <property type="match status" value="1"/>
</dbReference>
<dbReference type="Pfam" id="PF00171">
    <property type="entry name" value="Aldedh"/>
    <property type="match status" value="1"/>
</dbReference>
<dbReference type="RefSeq" id="WP_201773874.1">
    <property type="nucleotide sequence ID" value="NZ_JQKF01000012.1"/>
</dbReference>
<comment type="similarity">
    <text evidence="1">Belongs to the aldehyde dehydrogenase family.</text>
</comment>
<dbReference type="eggNOG" id="COG1012">
    <property type="taxonomic scope" value="Bacteria"/>
</dbReference>
<dbReference type="InterPro" id="IPR016161">
    <property type="entry name" value="Ald_DH/histidinol_DH"/>
</dbReference>
<feature type="domain" description="Aldehyde dehydrogenase" evidence="3">
    <location>
        <begin position="17"/>
        <end position="475"/>
    </location>
</feature>
<dbReference type="AlphaFoldDB" id="A0A0D8FTP7"/>
<evidence type="ECO:0000259" key="3">
    <source>
        <dbReference type="Pfam" id="PF00171"/>
    </source>
</evidence>
<proteinExistence type="inferred from homology"/>
<keyword evidence="2 4" id="KW-0560">Oxidoreductase</keyword>
<dbReference type="FunFam" id="3.40.309.10:FF:000009">
    <property type="entry name" value="Aldehyde dehydrogenase A"/>
    <property type="match status" value="1"/>
</dbReference>
<dbReference type="Gene3D" id="3.40.309.10">
    <property type="entry name" value="Aldehyde Dehydrogenase, Chain A, domain 2"/>
    <property type="match status" value="1"/>
</dbReference>
<dbReference type="PATRIC" id="fig|1121877.4.peg.1912"/>
<dbReference type="InterPro" id="IPR016163">
    <property type="entry name" value="Ald_DH_C"/>
</dbReference>
<evidence type="ECO:0000313" key="5">
    <source>
        <dbReference type="Proteomes" id="UP000032336"/>
    </source>
</evidence>
<dbReference type="EC" id="1.2.1.8" evidence="4"/>
<sequence length="496" mass="52671">MEERSLLIDGKDLQGHDEPLEVINPSTGEVIAIVQSANSHDVDVAVQAGYEKFVDGEWSKAPVHVRARVLTRFADLLEGALDELNVLETLNNGRPVAETRAQIARLPEWYRYNAALALADRTSVVPMPGDYHSYTERSPLGVVGILASFNHPLMIASKSLAPALATGNSVVLKPSELTPLTALRVGELALEAGIPPGVLNVVPGTGGVAGAALAAHPLISRITFTGGTEAGRLVAQACATRFAPCTLELGGSSPVVVFKDSPVEEAVRGAAFSAFIGSGQTCIAGRRFIVDESLYNEFVERLVGIAGGLRVGDARDPKTQMGPMISAVARNRVLQKVHLAAAEGVDVRSGGDEVSVDGRPGGFFMSPTVCTAPSQEYRLAREEIFGPVAFVVPFRDEADALSKANDSVYGLGAAVWTRDVARAHRFASGLHCGIVWVNDHHRLDPSSPWGGSGESGIGREGGWESFHEFTHVKAVTIRTAEESVDWYGGGQQGRLN</sequence>
<dbReference type="InterPro" id="IPR015590">
    <property type="entry name" value="Aldehyde_DH_dom"/>
</dbReference>
<accession>A0A0D8FTP7</accession>
<dbReference type="GeneID" id="78372881"/>
<name>A0A0D8FTP7_9ACTN</name>
<dbReference type="InterPro" id="IPR016162">
    <property type="entry name" value="Ald_DH_N"/>
</dbReference>
<keyword evidence="5" id="KW-1185">Reference proteome</keyword>
<evidence type="ECO:0000313" key="4">
    <source>
        <dbReference type="EMBL" id="KJE76496.1"/>
    </source>
</evidence>
<dbReference type="STRING" id="1121877.FEAC_17230"/>
<reference evidence="4 5" key="1">
    <citation type="submission" date="2015-01" db="EMBL/GenBank/DDBJ databases">
        <title>Draft genome of the acidophilic iron oxidizer Ferrimicrobium acidiphilum strain T23.</title>
        <authorList>
            <person name="Poehlein A."/>
            <person name="Eisen S."/>
            <person name="Schloemann M."/>
            <person name="Johnson B.D."/>
            <person name="Daniel R."/>
            <person name="Muehling M."/>
        </authorList>
    </citation>
    <scope>NUCLEOTIDE SEQUENCE [LARGE SCALE GENOMIC DNA]</scope>
    <source>
        <strain evidence="4 5">T23</strain>
    </source>
</reference>
<gene>
    <name evidence="4" type="primary">betB</name>
    <name evidence="4" type="ORF">FEAC_17230</name>
</gene>
<dbReference type="SUPFAM" id="SSF53720">
    <property type="entry name" value="ALDH-like"/>
    <property type="match status" value="1"/>
</dbReference>